<reference evidence="2 3" key="1">
    <citation type="submission" date="2016-10" db="EMBL/GenBank/DDBJ databases">
        <authorList>
            <person name="de Groot N.N."/>
        </authorList>
    </citation>
    <scope>NUCLEOTIDE SEQUENCE [LARGE SCALE GENOMIC DNA]</scope>
    <source>
        <strain evidence="2 3">MON 2.2</strain>
    </source>
</reference>
<dbReference type="AlphaFoldDB" id="A0A1G6SEY3"/>
<organism evidence="2 3">
    <name type="scientific">Auraticoccus monumenti</name>
    <dbReference type="NCBI Taxonomy" id="675864"/>
    <lineage>
        <taxon>Bacteria</taxon>
        <taxon>Bacillati</taxon>
        <taxon>Actinomycetota</taxon>
        <taxon>Actinomycetes</taxon>
        <taxon>Propionibacteriales</taxon>
        <taxon>Propionibacteriaceae</taxon>
        <taxon>Auraticoccus</taxon>
    </lineage>
</organism>
<name>A0A1G6SEY3_9ACTN</name>
<dbReference type="Proteomes" id="UP000198546">
    <property type="component" value="Chromosome i"/>
</dbReference>
<keyword evidence="3" id="KW-1185">Reference proteome</keyword>
<sequence length="70" mass="7474">MGGYSPGMTDMPTTPSDDQAELVQQVHERGSSDQPTPRIGEQAGESTSDALEHEREAVTEDFEPGATPVD</sequence>
<evidence type="ECO:0000313" key="2">
    <source>
        <dbReference type="EMBL" id="SDD15214.1"/>
    </source>
</evidence>
<proteinExistence type="predicted"/>
<accession>A0A1G6SEY3</accession>
<feature type="region of interest" description="Disordered" evidence="1">
    <location>
        <begin position="1"/>
        <end position="70"/>
    </location>
</feature>
<evidence type="ECO:0000313" key="3">
    <source>
        <dbReference type="Proteomes" id="UP000198546"/>
    </source>
</evidence>
<dbReference type="STRING" id="675864.SAMN04489747_0303"/>
<gene>
    <name evidence="2" type="ORF">SAMN04489747_0303</name>
</gene>
<evidence type="ECO:0000256" key="1">
    <source>
        <dbReference type="SAM" id="MobiDB-lite"/>
    </source>
</evidence>
<dbReference type="EMBL" id="LT629688">
    <property type="protein sequence ID" value="SDD15214.1"/>
    <property type="molecule type" value="Genomic_DNA"/>
</dbReference>
<protein>
    <submittedName>
        <fullName evidence="2">Uncharacterized protein</fullName>
    </submittedName>
</protein>